<keyword evidence="3" id="KW-1185">Reference proteome</keyword>
<feature type="region of interest" description="Disordered" evidence="1">
    <location>
        <begin position="1"/>
        <end position="24"/>
    </location>
</feature>
<evidence type="ECO:0000313" key="2">
    <source>
        <dbReference type="EMBL" id="PNH06909.1"/>
    </source>
</evidence>
<dbReference type="Proteomes" id="UP000236333">
    <property type="component" value="Unassembled WGS sequence"/>
</dbReference>
<feature type="compositionally biased region" description="Basic and acidic residues" evidence="1">
    <location>
        <begin position="13"/>
        <end position="24"/>
    </location>
</feature>
<dbReference type="AlphaFoldDB" id="A0A2J8A316"/>
<proteinExistence type="predicted"/>
<accession>A0A2J8A316</accession>
<gene>
    <name evidence="2" type="ORF">TSOC_006679</name>
</gene>
<evidence type="ECO:0000256" key="1">
    <source>
        <dbReference type="SAM" id="MobiDB-lite"/>
    </source>
</evidence>
<organism evidence="2 3">
    <name type="scientific">Tetrabaena socialis</name>
    <dbReference type="NCBI Taxonomy" id="47790"/>
    <lineage>
        <taxon>Eukaryota</taxon>
        <taxon>Viridiplantae</taxon>
        <taxon>Chlorophyta</taxon>
        <taxon>core chlorophytes</taxon>
        <taxon>Chlorophyceae</taxon>
        <taxon>CS clade</taxon>
        <taxon>Chlamydomonadales</taxon>
        <taxon>Tetrabaenaceae</taxon>
        <taxon>Tetrabaena</taxon>
    </lineage>
</organism>
<dbReference type="Gene3D" id="6.10.330.20">
    <property type="match status" value="1"/>
</dbReference>
<comment type="caution">
    <text evidence="2">The sequence shown here is derived from an EMBL/GenBank/DDBJ whole genome shotgun (WGS) entry which is preliminary data.</text>
</comment>
<evidence type="ECO:0000313" key="3">
    <source>
        <dbReference type="Proteomes" id="UP000236333"/>
    </source>
</evidence>
<reference evidence="2 3" key="1">
    <citation type="journal article" date="2017" name="Mol. Biol. Evol.">
        <title>The 4-celled Tetrabaena socialis nuclear genome reveals the essential components for genetic control of cell number at the origin of multicellularity in the volvocine lineage.</title>
        <authorList>
            <person name="Featherston J."/>
            <person name="Arakaki Y."/>
            <person name="Hanschen E.R."/>
            <person name="Ferris P.J."/>
            <person name="Michod R.E."/>
            <person name="Olson B.J.S.C."/>
            <person name="Nozaki H."/>
            <person name="Durand P.M."/>
        </authorList>
    </citation>
    <scope>NUCLEOTIDE SEQUENCE [LARGE SCALE GENOMIC DNA]</scope>
    <source>
        <strain evidence="2 3">NIES-571</strain>
    </source>
</reference>
<protein>
    <submittedName>
        <fullName evidence="2">Uncharacterized protein</fullName>
    </submittedName>
</protein>
<dbReference type="OrthoDB" id="270763at2759"/>
<name>A0A2J8A316_9CHLO</name>
<sequence>MVCIRRGSGRGVAGEREPEQGTERERIGAHAAVNLSYVCVKERNLLLTEMAWKQVPKDADAQRALGIPIGDDRAEGDVHRMRYSEVQCSLRHIRKVLRERAEAEAVPRRRAEMRAVIDAK</sequence>
<dbReference type="InterPro" id="IPR038340">
    <property type="entry name" value="MRP-L47_sf"/>
</dbReference>
<dbReference type="EMBL" id="PGGS01000208">
    <property type="protein sequence ID" value="PNH06909.1"/>
    <property type="molecule type" value="Genomic_DNA"/>
</dbReference>